<dbReference type="GO" id="GO:0006412">
    <property type="term" value="P:translation"/>
    <property type="evidence" value="ECO:0007669"/>
    <property type="project" value="InterPro"/>
</dbReference>
<evidence type="ECO:0000256" key="3">
    <source>
        <dbReference type="ARBA" id="ARBA00023274"/>
    </source>
</evidence>
<feature type="region of interest" description="Disordered" evidence="4">
    <location>
        <begin position="350"/>
        <end position="392"/>
    </location>
</feature>
<gene>
    <name evidence="7" type="ORF">BcabD6B2_06030</name>
</gene>
<evidence type="ECO:0000313" key="7">
    <source>
        <dbReference type="EMBL" id="GIX61168.1"/>
    </source>
</evidence>
<dbReference type="EMBL" id="BPLF01000001">
    <property type="protein sequence ID" value="GIX61168.1"/>
    <property type="molecule type" value="Genomic_DNA"/>
</dbReference>
<evidence type="ECO:0000259" key="6">
    <source>
        <dbReference type="SMART" id="SM01403"/>
    </source>
</evidence>
<comment type="similarity">
    <text evidence="1">Belongs to the universal ribosomal protein uS10 family.</text>
</comment>
<feature type="compositionally biased region" description="Acidic residues" evidence="4">
    <location>
        <begin position="139"/>
        <end position="172"/>
    </location>
</feature>
<feature type="compositionally biased region" description="Acidic residues" evidence="4">
    <location>
        <begin position="209"/>
        <end position="230"/>
    </location>
</feature>
<evidence type="ECO:0000256" key="2">
    <source>
        <dbReference type="ARBA" id="ARBA00022980"/>
    </source>
</evidence>
<dbReference type="Gene3D" id="3.30.70.600">
    <property type="entry name" value="Ribosomal protein S10 domain"/>
    <property type="match status" value="1"/>
</dbReference>
<organism evidence="7 8">
    <name type="scientific">Babesia caballi</name>
    <dbReference type="NCBI Taxonomy" id="5871"/>
    <lineage>
        <taxon>Eukaryota</taxon>
        <taxon>Sar</taxon>
        <taxon>Alveolata</taxon>
        <taxon>Apicomplexa</taxon>
        <taxon>Aconoidasida</taxon>
        <taxon>Piroplasmida</taxon>
        <taxon>Babesiidae</taxon>
        <taxon>Babesia</taxon>
    </lineage>
</organism>
<proteinExistence type="inferred from homology"/>
<dbReference type="GO" id="GO:0005840">
    <property type="term" value="C:ribosome"/>
    <property type="evidence" value="ECO:0007669"/>
    <property type="project" value="UniProtKB-KW"/>
</dbReference>
<keyword evidence="8" id="KW-1185">Reference proteome</keyword>
<feature type="region of interest" description="Disordered" evidence="4">
    <location>
        <begin position="128"/>
        <end position="180"/>
    </location>
</feature>
<dbReference type="GeneID" id="94192651"/>
<sequence>MVSVLPFCVAVFIAVCFRERCDTDANVACITGAWALRRRNNGPLNVTNNLCVHTSGCVSISRPCFVTSPGDSSCSTGSGTEAAFRIQGILPQQEGGISVTRDGTTYFRASPGLTFKVSTEQYSQSRIFATPWHDPELGTQDDSDVSEASDDDYDSSYESEDVLDSDYDEAEGGSEAVGRFGTPRLLASGSNALEAAKSRFSNLFGWGQEEENVGEDGDGDASWDQEDPENAEVVPQPYRSTRPYGERDILELPYVESRNVNMSFDRWPDNCFLRIRLESYYPYLLRLSADRLIQGIREHTNLRVGNVKAMPMRRKRWCLLSSPHVDKRSKDLFEIQQHVRFLDVFPAVKPRSQTENSSETDNGEVTDGAEIMPKEDQANDSRWRITQHSSTETDDGMKFKGLLMVPLPSLVSFDYWFEEAHKPVKNQAIEKVFRRRVWVSKYFLHHYEKREKAEIIDQLTSPELYPEIPLRWKKHPCDYFALQLGELRKIHNFVVARKAEDEARARYGVAVPKFYDIDEVRFVPNDDDRRCGYISSDDDDDEAEIAKEMAEIDNTQSGGSLRR</sequence>
<dbReference type="PANTHER" id="PTHR11700">
    <property type="entry name" value="30S RIBOSOMAL PROTEIN S10 FAMILY MEMBER"/>
    <property type="match status" value="1"/>
</dbReference>
<evidence type="ECO:0000313" key="8">
    <source>
        <dbReference type="Proteomes" id="UP001497744"/>
    </source>
</evidence>
<dbReference type="GO" id="GO:1990904">
    <property type="term" value="C:ribonucleoprotein complex"/>
    <property type="evidence" value="ECO:0007669"/>
    <property type="project" value="UniProtKB-KW"/>
</dbReference>
<evidence type="ECO:0000256" key="1">
    <source>
        <dbReference type="ARBA" id="ARBA00007102"/>
    </source>
</evidence>
<keyword evidence="3" id="KW-0687">Ribonucleoprotein</keyword>
<dbReference type="GO" id="GO:0003735">
    <property type="term" value="F:structural constituent of ribosome"/>
    <property type="evidence" value="ECO:0007669"/>
    <property type="project" value="InterPro"/>
</dbReference>
<dbReference type="InterPro" id="IPR027486">
    <property type="entry name" value="Ribosomal_uS10_dom"/>
</dbReference>
<keyword evidence="5" id="KW-0732">Signal</keyword>
<dbReference type="SMART" id="SM01403">
    <property type="entry name" value="Ribosomal_S10"/>
    <property type="match status" value="1"/>
</dbReference>
<dbReference type="Pfam" id="PF00338">
    <property type="entry name" value="Ribosomal_S10"/>
    <property type="match status" value="1"/>
</dbReference>
<feature type="signal peptide" evidence="5">
    <location>
        <begin position="1"/>
        <end position="23"/>
    </location>
</feature>
<dbReference type="AlphaFoldDB" id="A0AAV4LLY7"/>
<keyword evidence="2 7" id="KW-0689">Ribosomal protein</keyword>
<reference evidence="7 8" key="1">
    <citation type="submission" date="2021-06" db="EMBL/GenBank/DDBJ databases">
        <title>Genome sequence of Babesia caballi.</title>
        <authorList>
            <person name="Yamagishi J."/>
            <person name="Kidaka T."/>
            <person name="Ochi A."/>
        </authorList>
    </citation>
    <scope>NUCLEOTIDE SEQUENCE [LARGE SCALE GENOMIC DNA]</scope>
    <source>
        <strain evidence="7">USDA-D6B2</strain>
    </source>
</reference>
<dbReference type="InterPro" id="IPR001848">
    <property type="entry name" value="Ribosomal_uS10"/>
</dbReference>
<dbReference type="RefSeq" id="XP_067713239.1">
    <property type="nucleotide sequence ID" value="XM_067857138.1"/>
</dbReference>
<accession>A0AAV4LLY7</accession>
<dbReference type="Proteomes" id="UP001497744">
    <property type="component" value="Unassembled WGS sequence"/>
</dbReference>
<protein>
    <submittedName>
        <fullName evidence="7">Ribosomal protein S10</fullName>
    </submittedName>
</protein>
<dbReference type="InterPro" id="IPR036838">
    <property type="entry name" value="Ribosomal_uS10_dom_sf"/>
</dbReference>
<name>A0AAV4LLY7_BABCB</name>
<feature type="compositionally biased region" description="Basic and acidic residues" evidence="4">
    <location>
        <begin position="372"/>
        <end position="383"/>
    </location>
</feature>
<feature type="domain" description="Small ribosomal subunit protein uS10" evidence="6">
    <location>
        <begin position="274"/>
        <end position="366"/>
    </location>
</feature>
<feature type="chain" id="PRO_5043315795" evidence="5">
    <location>
        <begin position="24"/>
        <end position="563"/>
    </location>
</feature>
<evidence type="ECO:0000256" key="4">
    <source>
        <dbReference type="SAM" id="MobiDB-lite"/>
    </source>
</evidence>
<comment type="caution">
    <text evidence="7">The sequence shown here is derived from an EMBL/GenBank/DDBJ whole genome shotgun (WGS) entry which is preliminary data.</text>
</comment>
<evidence type="ECO:0000256" key="5">
    <source>
        <dbReference type="SAM" id="SignalP"/>
    </source>
</evidence>
<dbReference type="SUPFAM" id="SSF54999">
    <property type="entry name" value="Ribosomal protein S10"/>
    <property type="match status" value="1"/>
</dbReference>
<feature type="compositionally biased region" description="Polar residues" evidence="4">
    <location>
        <begin position="351"/>
        <end position="360"/>
    </location>
</feature>
<feature type="region of interest" description="Disordered" evidence="4">
    <location>
        <begin position="209"/>
        <end position="242"/>
    </location>
</feature>